<comment type="subcellular location">
    <subcellularLocation>
        <location evidence="1">Mitochondrion inner membrane</location>
    </subcellularLocation>
</comment>
<keyword evidence="6" id="KW-1133">Transmembrane helix</keyword>
<dbReference type="SUPFAM" id="SSF81419">
    <property type="entry name" value="Mitochondrial cytochrome c oxidase subunit VIIa"/>
    <property type="match status" value="1"/>
</dbReference>
<dbReference type="STRING" id="104421.E2A612"/>
<dbReference type="Proteomes" id="UP000000311">
    <property type="component" value="Unassembled WGS sequence"/>
</dbReference>
<keyword evidence="3" id="KW-0999">Mitochondrion inner membrane</keyword>
<evidence type="ECO:0000313" key="7">
    <source>
        <dbReference type="EMBL" id="EFN71071.1"/>
    </source>
</evidence>
<dbReference type="GO" id="GO:0045277">
    <property type="term" value="C:respiratory chain complex IV"/>
    <property type="evidence" value="ECO:0007669"/>
    <property type="project" value="InterPro"/>
</dbReference>
<dbReference type="GO" id="GO:0006123">
    <property type="term" value="P:mitochondrial electron transport, cytochrome c to oxygen"/>
    <property type="evidence" value="ECO:0007669"/>
    <property type="project" value="InterPro"/>
</dbReference>
<dbReference type="OMA" id="YNTSHMS"/>
<dbReference type="OrthoDB" id="5966508at2759"/>
<evidence type="ECO:0000313" key="8">
    <source>
        <dbReference type="Proteomes" id="UP000000311"/>
    </source>
</evidence>
<evidence type="ECO:0000256" key="3">
    <source>
        <dbReference type="ARBA" id="ARBA00022792"/>
    </source>
</evidence>
<keyword evidence="4" id="KW-0496">Mitochondrion</keyword>
<name>E2A612_CAMFO</name>
<protein>
    <recommendedName>
        <fullName evidence="9">Cytochrome c oxidase subunit 7A-related protein, mitochondrial</fullName>
    </recommendedName>
</protein>
<dbReference type="Gene3D" id="4.10.91.10">
    <property type="entry name" value="Cytochrome c oxidase, subunit VIIa"/>
    <property type="match status" value="1"/>
</dbReference>
<evidence type="ECO:0000256" key="6">
    <source>
        <dbReference type="SAM" id="Phobius"/>
    </source>
</evidence>
<sequence length="121" mass="13630">MPFYQYNSFTGRIKPSANFQPLYPLSPVPLQRTEPPVMIYDTIKTKPLTVIPKSGYSTDKPASLNPKMLQKFKFFQTSIDKPVYLAGGKKDKILFGFTVAYVGICTLQSLVFVAKECLNII</sequence>
<evidence type="ECO:0000256" key="5">
    <source>
        <dbReference type="ARBA" id="ARBA00023136"/>
    </source>
</evidence>
<dbReference type="KEGG" id="cfo:105248832"/>
<feature type="transmembrane region" description="Helical" evidence="6">
    <location>
        <begin position="93"/>
        <end position="114"/>
    </location>
</feature>
<dbReference type="InParanoid" id="E2A612"/>
<dbReference type="GO" id="GO:0005743">
    <property type="term" value="C:mitochondrial inner membrane"/>
    <property type="evidence" value="ECO:0007669"/>
    <property type="project" value="UniProtKB-SubCell"/>
</dbReference>
<proteinExistence type="inferred from homology"/>
<reference evidence="7 8" key="1">
    <citation type="journal article" date="2010" name="Science">
        <title>Genomic comparison of the ants Camponotus floridanus and Harpegnathos saltator.</title>
        <authorList>
            <person name="Bonasio R."/>
            <person name="Zhang G."/>
            <person name="Ye C."/>
            <person name="Mutti N.S."/>
            <person name="Fang X."/>
            <person name="Qin N."/>
            <person name="Donahue G."/>
            <person name="Yang P."/>
            <person name="Li Q."/>
            <person name="Li C."/>
            <person name="Zhang P."/>
            <person name="Huang Z."/>
            <person name="Berger S.L."/>
            <person name="Reinberg D."/>
            <person name="Wang J."/>
            <person name="Liebig J."/>
        </authorList>
    </citation>
    <scope>NUCLEOTIDE SEQUENCE [LARGE SCALE GENOMIC DNA]</scope>
    <source>
        <strain evidence="8">C129</strain>
    </source>
</reference>
<keyword evidence="8" id="KW-1185">Reference proteome</keyword>
<organism evidence="8">
    <name type="scientific">Camponotus floridanus</name>
    <name type="common">Florida carpenter ant</name>
    <dbReference type="NCBI Taxonomy" id="104421"/>
    <lineage>
        <taxon>Eukaryota</taxon>
        <taxon>Metazoa</taxon>
        <taxon>Ecdysozoa</taxon>
        <taxon>Arthropoda</taxon>
        <taxon>Hexapoda</taxon>
        <taxon>Insecta</taxon>
        <taxon>Pterygota</taxon>
        <taxon>Neoptera</taxon>
        <taxon>Endopterygota</taxon>
        <taxon>Hymenoptera</taxon>
        <taxon>Apocrita</taxon>
        <taxon>Aculeata</taxon>
        <taxon>Formicoidea</taxon>
        <taxon>Formicidae</taxon>
        <taxon>Formicinae</taxon>
        <taxon>Camponotus</taxon>
    </lineage>
</organism>
<evidence type="ECO:0000256" key="1">
    <source>
        <dbReference type="ARBA" id="ARBA00004273"/>
    </source>
</evidence>
<evidence type="ECO:0008006" key="9">
    <source>
        <dbReference type="Google" id="ProtNLM"/>
    </source>
</evidence>
<accession>E2A612</accession>
<dbReference type="InterPro" id="IPR036539">
    <property type="entry name" value="Cyt_c_oxidase_su7a_sf"/>
</dbReference>
<dbReference type="AlphaFoldDB" id="E2A612"/>
<evidence type="ECO:0000256" key="4">
    <source>
        <dbReference type="ARBA" id="ARBA00023128"/>
    </source>
</evidence>
<gene>
    <name evidence="7" type="ORF">EAG_06226</name>
</gene>
<dbReference type="EMBL" id="GL437108">
    <property type="protein sequence ID" value="EFN71071.1"/>
    <property type="molecule type" value="Genomic_DNA"/>
</dbReference>
<keyword evidence="5 6" id="KW-0472">Membrane</keyword>
<comment type="similarity">
    <text evidence="2">Belongs to the cytochrome c oxidase VIIa family.</text>
</comment>
<evidence type="ECO:0000256" key="2">
    <source>
        <dbReference type="ARBA" id="ARBA00009331"/>
    </source>
</evidence>
<keyword evidence="6" id="KW-0812">Transmembrane</keyword>